<keyword evidence="4" id="KW-1185">Reference proteome</keyword>
<evidence type="ECO:0008006" key="5">
    <source>
        <dbReference type="Google" id="ProtNLM"/>
    </source>
</evidence>
<reference evidence="3 4" key="1">
    <citation type="journal article" date="2023" name="G3 (Bethesda)">
        <title>A haplotype-resolved chromosome-scale genome for Quercus rubra L. provides insights into the genetics of adaptive traits for red oak species.</title>
        <authorList>
            <person name="Kapoor B."/>
            <person name="Jenkins J."/>
            <person name="Schmutz J."/>
            <person name="Zhebentyayeva T."/>
            <person name="Kuelheim C."/>
            <person name="Coggeshall M."/>
            <person name="Heim C."/>
            <person name="Lasky J.R."/>
            <person name="Leites L."/>
            <person name="Islam-Faridi N."/>
            <person name="Romero-Severson J."/>
            <person name="DeLeo V.L."/>
            <person name="Lucas S.M."/>
            <person name="Lazic D."/>
            <person name="Gailing O."/>
            <person name="Carlson J."/>
            <person name="Staton M."/>
        </authorList>
    </citation>
    <scope>NUCLEOTIDE SEQUENCE [LARGE SCALE GENOMIC DNA]</scope>
    <source>
        <strain evidence="3">Pseudo-F2</strain>
    </source>
</reference>
<evidence type="ECO:0000259" key="2">
    <source>
        <dbReference type="Pfam" id="PF22936"/>
    </source>
</evidence>
<dbReference type="CDD" id="cd09272">
    <property type="entry name" value="RNase_HI_RT_Ty1"/>
    <property type="match status" value="1"/>
</dbReference>
<dbReference type="PANTHER" id="PTHR11439">
    <property type="entry name" value="GAG-POL-RELATED RETROTRANSPOSON"/>
    <property type="match status" value="1"/>
</dbReference>
<organism evidence="3 4">
    <name type="scientific">Quercus rubra</name>
    <name type="common">Northern red oak</name>
    <name type="synonym">Quercus borealis</name>
    <dbReference type="NCBI Taxonomy" id="3512"/>
    <lineage>
        <taxon>Eukaryota</taxon>
        <taxon>Viridiplantae</taxon>
        <taxon>Streptophyta</taxon>
        <taxon>Embryophyta</taxon>
        <taxon>Tracheophyta</taxon>
        <taxon>Spermatophyta</taxon>
        <taxon>Magnoliopsida</taxon>
        <taxon>eudicotyledons</taxon>
        <taxon>Gunneridae</taxon>
        <taxon>Pentapetalae</taxon>
        <taxon>rosids</taxon>
        <taxon>fabids</taxon>
        <taxon>Fagales</taxon>
        <taxon>Fagaceae</taxon>
        <taxon>Quercus</taxon>
    </lineage>
</organism>
<protein>
    <recommendedName>
        <fullName evidence="5">Reverse transcriptase Ty1/copia-type domain-containing protein</fullName>
    </recommendedName>
</protein>
<dbReference type="PANTHER" id="PTHR11439:SF486">
    <property type="entry name" value="RLK (RECEPTOR-LIKE KINASE) PROTEIN, PUTATIVE-RELATED"/>
    <property type="match status" value="1"/>
</dbReference>
<dbReference type="Pfam" id="PF07727">
    <property type="entry name" value="RVT_2"/>
    <property type="match status" value="1"/>
</dbReference>
<sequence>MCRGIRLRRVKVKSLVHKWQMRENTILIDLSSKHEVCFMIKYAFKVMDTCLWYLDSDFSKHITRDRSLFKVFESKKCGNVTFGDGSKSHIKEKGTISLLGLPDIANVLYVEGQKVNLLSISQICDQDFMVLFSKRKCLVLNESGKKLISGVCTPNNCYGLVPDADIVYNSIHLPNEDLWHQRMGHASYKHLSIVSKHESILAIPKLNKGRKPNLKYFRIFGRTCFILKDRENRTKKVMETINVVIDEASEFDSKKIIEEIPKEIILPRTKVLRPEGELIIGTKWIFCNKIDEEENPKGFINPHFPDHVLYLKKAFYGLKQVPRAWYDQLTQYLVSHGFTRGKADQTLFIKREDGDVDPSLYRSMIGSLLYLTASRPELANSKESHMIALKKIIKYIKTITDFGVWYSKDTNDKEYFGGFFYVGNNLVSWMSKKQNSISLSTAEVEYIATSSYCTQLLWIQKLLLDYEIRHHFIRELVEDVTLTLEFIHTDDQKTDLFTKPLDSKQKYKNSVCFVYIGICVPWMASKTKFSKICISCSLDEHFYTQLSK</sequence>
<name>A0AAN7FCV1_QUERU</name>
<dbReference type="EMBL" id="JAXUIC010000005">
    <property type="protein sequence ID" value="KAK4590177.1"/>
    <property type="molecule type" value="Genomic_DNA"/>
</dbReference>
<evidence type="ECO:0000313" key="3">
    <source>
        <dbReference type="EMBL" id="KAK4590177.1"/>
    </source>
</evidence>
<gene>
    <name evidence="3" type="ORF">RGQ29_020644</name>
</gene>
<dbReference type="Pfam" id="PF22936">
    <property type="entry name" value="Pol_BBD"/>
    <property type="match status" value="1"/>
</dbReference>
<evidence type="ECO:0000259" key="1">
    <source>
        <dbReference type="Pfam" id="PF07727"/>
    </source>
</evidence>
<dbReference type="InterPro" id="IPR054722">
    <property type="entry name" value="PolX-like_BBD"/>
</dbReference>
<proteinExistence type="predicted"/>
<dbReference type="InterPro" id="IPR013103">
    <property type="entry name" value="RVT_2"/>
</dbReference>
<dbReference type="AlphaFoldDB" id="A0AAN7FCV1"/>
<accession>A0AAN7FCV1</accession>
<dbReference type="Proteomes" id="UP001324115">
    <property type="component" value="Unassembled WGS sequence"/>
</dbReference>
<evidence type="ECO:0000313" key="4">
    <source>
        <dbReference type="Proteomes" id="UP001324115"/>
    </source>
</evidence>
<feature type="domain" description="Retrovirus-related Pol polyprotein from transposon TNT 1-94-like beta-barrel" evidence="2">
    <location>
        <begin position="52"/>
        <end position="127"/>
    </location>
</feature>
<comment type="caution">
    <text evidence="3">The sequence shown here is derived from an EMBL/GenBank/DDBJ whole genome shotgun (WGS) entry which is preliminary data.</text>
</comment>
<feature type="domain" description="Reverse transcriptase Ty1/copia-type" evidence="1">
    <location>
        <begin position="295"/>
        <end position="352"/>
    </location>
</feature>